<dbReference type="GO" id="GO:0030130">
    <property type="term" value="C:clathrin coat of trans-Golgi network vesicle"/>
    <property type="evidence" value="ECO:0000318"/>
    <property type="project" value="GO_Central"/>
</dbReference>
<feature type="region of interest" description="Disordered" evidence="1">
    <location>
        <begin position="1092"/>
        <end position="1112"/>
    </location>
</feature>
<feature type="compositionally biased region" description="Low complexity" evidence="1">
    <location>
        <begin position="174"/>
        <end position="185"/>
    </location>
</feature>
<feature type="region of interest" description="Disordered" evidence="1">
    <location>
        <begin position="147"/>
        <end position="187"/>
    </location>
</feature>
<dbReference type="Proteomes" id="UP000007110">
    <property type="component" value="Unassembled WGS sequence"/>
</dbReference>
<dbReference type="CTD" id="11276"/>
<proteinExistence type="predicted"/>
<feature type="domain" description="EH" evidence="2">
    <location>
        <begin position="488"/>
        <end position="592"/>
    </location>
</feature>
<dbReference type="EnsemblMetazoa" id="XM_003730801">
    <property type="protein sequence ID" value="XP_003730849"/>
    <property type="gene ID" value="LOC588932"/>
</dbReference>
<dbReference type="GeneID" id="588932"/>
<accession>A0A7M7GI18</accession>
<feature type="region of interest" description="Disordered" evidence="1">
    <location>
        <begin position="966"/>
        <end position="1022"/>
    </location>
</feature>
<evidence type="ECO:0000256" key="1">
    <source>
        <dbReference type="SAM" id="MobiDB-lite"/>
    </source>
</evidence>
<feature type="region of interest" description="Disordered" evidence="1">
    <location>
        <begin position="312"/>
        <end position="400"/>
    </location>
</feature>
<feature type="region of interest" description="Disordered" evidence="1">
    <location>
        <begin position="1236"/>
        <end position="1271"/>
    </location>
</feature>
<dbReference type="Gene3D" id="1.10.238.10">
    <property type="entry name" value="EF-hand"/>
    <property type="match status" value="1"/>
</dbReference>
<dbReference type="InterPro" id="IPR039656">
    <property type="entry name" value="SYNRG"/>
</dbReference>
<dbReference type="PANTHER" id="PTHR15463:SF2">
    <property type="entry name" value="SYNERGIN GAMMA"/>
    <property type="match status" value="1"/>
</dbReference>
<dbReference type="OrthoDB" id="524326at2759"/>
<feature type="compositionally biased region" description="Low complexity" evidence="1">
    <location>
        <begin position="713"/>
        <end position="723"/>
    </location>
</feature>
<feature type="compositionally biased region" description="Polar residues" evidence="1">
    <location>
        <begin position="1236"/>
        <end position="1246"/>
    </location>
</feature>
<feature type="compositionally biased region" description="Basic and acidic residues" evidence="1">
    <location>
        <begin position="1005"/>
        <end position="1015"/>
    </location>
</feature>
<feature type="region of interest" description="Disordered" evidence="1">
    <location>
        <begin position="267"/>
        <end position="293"/>
    </location>
</feature>
<evidence type="ECO:0000259" key="2">
    <source>
        <dbReference type="PROSITE" id="PS50031"/>
    </source>
</evidence>
<dbReference type="PROSITE" id="PS50031">
    <property type="entry name" value="EH"/>
    <property type="match status" value="1"/>
</dbReference>
<sequence length="1466" mass="157622">MSYRPPYGSQPSGNYRVPPGPGGMTNIQGQFAMGTPQQQQQQSFHMMHQQQPPQQHQPQGQTGGMAPHMYHSQPVAGIYPTPGYGQMVMQQGPFIGQAGVIQPGMMTRGVGQQAGIIPGIGQQNIQTQQNMTPEQLKKYAEKQKKMLEEQKKKEEQERKDRFREEQKRKLKEFSSGGRSSMGSKSLDMGDLLSKSLMTPQTQQNPSMVQAPGIHYQHGMPVQSVGFIPQGHHPGMQGVVLGARQPQNPPAGATPTVIHSQSMDDGFSGFQKAAPLTSSGGQTKEDDFGEFLHAPSNSESVVHPVTELKVEPGSQALPSEGDDDSFGDFLGGGPGAPQSAPQSDSDTQKQDHDKKQVEENPFSDPKADPKAMGSSLENMMKQSTDLSESQKQRKRFNQKPSLNEVKDHTTIQHKSVSTFTPSNKSRLWQRESEDLTTLFTLPSAAQGGQQNPITAVQGGMGQSDVGQPVTLPAFQQHQNPGQLPNWLQNESSLPMVYHQVLEASTNDGAIQTNLLYPILLLSGLDRPLLGHIWSMVNYALPGQLVAQELYMGLALIAHAQRGQEVSIAALCSLPEAPIPQLNPTAAQQPASHQPPSTQPHQEGTKIDEEEEEDFAPFQEAPKTAAVTIPRVPSVLPSISKFTESSSKAGKKPATTLTSLVIPSSSASNKTSSSPAYMQEENCYIFANSPAPSSGRSSPFIWDQNTIYDKLTTRSYDSASSSSLSDHTPTEGDDDESFDDFKSPPDSGPAESELDPSPIPALPGPGLSAGLTSQVKPSAGASHVPVLVPPKGMSTETFAAIPPPPHGTRPGSSAVRPFGSEEQLRTSTDDFGEFGDFKAAGELLNSALGQKRKDDWGSFAGQQFKHSASESNLQEMDDRYAALRDMGGSLFDSEPLTVNQPAMGPAMGPAGTEDDEFADFQQAGALPVSSSLVGGTTGINIPGNQGRLFDSVPITDQPHQPSLGFAAFSPPKEGSDWAQTEKQVKDVKASSPHEEEFEGFFSSRTSESNKDVKKHADVAVNDSDDQYSSLAGLHSFVTDKDDELKDSFFGDFQAISKPQTSSSSASASGSSSKISVVPPSKISVVQPTSGITLFRLTPPPMTSSPPTSEDAPDDDRFSVLRDLSAVDPFDDVGTTPGMDGTGADYYDTQFNTVVPLKVSPKAGLHLDDLNSGDLSRTSPHKLELTLDTPSTTTSKTFPIGSINELDLKNYDLNLTVDSNTTSKGSNDDIRERVNSFGDFTSASSSEHTPSAKDDSTRLVPASGYPPPAPVQSETSFFGDRYSQVAGDSSDEGRHASEWEKCLTKCHEVMSKANSVFNNISSSSVCNEVIGSSAGVDYLTGVIEVYRVACRIITSIQGLGIDNDVLGTLEKDINKIWHNLTAFLQLSSLKPTEGSFVFKTAMLRPEPSNTPQACGVCLLNVDSRSKAFDRSEDSHKLSYGGRQYHATCANLWVNMVDSILPALPLNTLL</sequence>
<dbReference type="SMART" id="SM00027">
    <property type="entry name" value="EH"/>
    <property type="match status" value="1"/>
</dbReference>
<dbReference type="InterPro" id="IPR059024">
    <property type="entry name" value="SYNRG_C"/>
</dbReference>
<feature type="compositionally biased region" description="Polar residues" evidence="1">
    <location>
        <begin position="580"/>
        <end position="600"/>
    </location>
</feature>
<feature type="region of interest" description="Disordered" evidence="1">
    <location>
        <begin position="889"/>
        <end position="912"/>
    </location>
</feature>
<name>A0A7M7GI18_STRPU</name>
<dbReference type="InParanoid" id="A0A7M7GI18"/>
<feature type="compositionally biased region" description="Polar residues" evidence="1">
    <location>
        <begin position="374"/>
        <end position="388"/>
    </location>
</feature>
<dbReference type="Pfam" id="PF25999">
    <property type="entry name" value="SYNRG_C"/>
    <property type="match status" value="1"/>
</dbReference>
<protein>
    <recommendedName>
        <fullName evidence="2">EH domain-containing protein</fullName>
    </recommendedName>
</protein>
<feature type="compositionally biased region" description="Basic and acidic residues" evidence="1">
    <location>
        <begin position="345"/>
        <end position="357"/>
    </location>
</feature>
<reference evidence="3" key="2">
    <citation type="submission" date="2021-01" db="UniProtKB">
        <authorList>
            <consortium name="EnsemblMetazoa"/>
        </authorList>
    </citation>
    <scope>IDENTIFICATION</scope>
</reference>
<feature type="region of interest" description="Disordered" evidence="1">
    <location>
        <begin position="713"/>
        <end position="831"/>
    </location>
</feature>
<organism evidence="3 4">
    <name type="scientific">Strongylocentrotus purpuratus</name>
    <name type="common">Purple sea urchin</name>
    <dbReference type="NCBI Taxonomy" id="7668"/>
    <lineage>
        <taxon>Eukaryota</taxon>
        <taxon>Metazoa</taxon>
        <taxon>Echinodermata</taxon>
        <taxon>Eleutherozoa</taxon>
        <taxon>Echinozoa</taxon>
        <taxon>Echinoidea</taxon>
        <taxon>Euechinoidea</taxon>
        <taxon>Echinacea</taxon>
        <taxon>Camarodonta</taxon>
        <taxon>Echinidea</taxon>
        <taxon>Strongylocentrotidae</taxon>
        <taxon>Strongylocentrotus</taxon>
    </lineage>
</organism>
<dbReference type="InterPro" id="IPR000261">
    <property type="entry name" value="EH_dom"/>
</dbReference>
<feature type="compositionally biased region" description="Basic and acidic residues" evidence="1">
    <location>
        <begin position="147"/>
        <end position="167"/>
    </location>
</feature>
<feature type="region of interest" description="Disordered" evidence="1">
    <location>
        <begin position="1"/>
        <end position="65"/>
    </location>
</feature>
<dbReference type="PANTHER" id="PTHR15463">
    <property type="entry name" value="AP1 GAMMA SUBUNIT BINDING PROTEIN 1"/>
    <property type="match status" value="1"/>
</dbReference>
<evidence type="ECO:0000313" key="4">
    <source>
        <dbReference type="Proteomes" id="UP000007110"/>
    </source>
</evidence>
<dbReference type="RefSeq" id="XP_003730849.1">
    <property type="nucleotide sequence ID" value="XM_003730801.3"/>
</dbReference>
<dbReference type="OMA" id="GPIAMQX"/>
<feature type="region of interest" description="Disordered" evidence="1">
    <location>
        <begin position="1053"/>
        <end position="1074"/>
    </location>
</feature>
<reference evidence="4" key="1">
    <citation type="submission" date="2015-02" db="EMBL/GenBank/DDBJ databases">
        <title>Genome sequencing for Strongylocentrotus purpuratus.</title>
        <authorList>
            <person name="Murali S."/>
            <person name="Liu Y."/>
            <person name="Vee V."/>
            <person name="English A."/>
            <person name="Wang M."/>
            <person name="Skinner E."/>
            <person name="Han Y."/>
            <person name="Muzny D.M."/>
            <person name="Worley K.C."/>
            <person name="Gibbs R.A."/>
        </authorList>
    </citation>
    <scope>NUCLEOTIDE SEQUENCE</scope>
</reference>
<feature type="compositionally biased region" description="Basic and acidic residues" evidence="1">
    <location>
        <begin position="980"/>
        <end position="992"/>
    </location>
</feature>
<keyword evidence="4" id="KW-1185">Reference proteome</keyword>
<feature type="compositionally biased region" description="Low complexity" evidence="1">
    <location>
        <begin position="28"/>
        <end position="60"/>
    </location>
</feature>
<feature type="region of interest" description="Disordered" evidence="1">
    <location>
        <begin position="579"/>
        <end position="611"/>
    </location>
</feature>
<dbReference type="KEGG" id="spu:588932"/>
<evidence type="ECO:0000313" key="3">
    <source>
        <dbReference type="EnsemblMetazoa" id="XP_003730849"/>
    </source>
</evidence>